<reference evidence="1" key="1">
    <citation type="journal article" date="2022" name="bioRxiv">
        <title>Thiovibrio frasassiensisgen. nov., sp. nov., an autotrophic, elemental sulfur disproportionating bacterium isolated from sulfidic karst sediment, and proposal of Thiovibrionaceae fam. nov.</title>
        <authorList>
            <person name="Aronson H."/>
            <person name="Thomas C."/>
            <person name="Bhattacharyya M."/>
            <person name="Eckstein S."/>
            <person name="Jensen S."/>
            <person name="Barco R."/>
            <person name="Macalady J."/>
            <person name="Amend J."/>
        </authorList>
    </citation>
    <scope>NUCLEOTIDE SEQUENCE</scope>
    <source>
        <strain evidence="1">RS19-109</strain>
    </source>
</reference>
<proteinExistence type="predicted"/>
<dbReference type="EMBL" id="JAPHEH010000001">
    <property type="protein sequence ID" value="MDG4477074.1"/>
    <property type="molecule type" value="Genomic_DNA"/>
</dbReference>
<dbReference type="Proteomes" id="UP001154240">
    <property type="component" value="Unassembled WGS sequence"/>
</dbReference>
<organism evidence="1 2">
    <name type="scientific">Thiovibrio frasassiensis</name>
    <dbReference type="NCBI Taxonomy" id="2984131"/>
    <lineage>
        <taxon>Bacteria</taxon>
        <taxon>Pseudomonadati</taxon>
        <taxon>Thermodesulfobacteriota</taxon>
        <taxon>Desulfobulbia</taxon>
        <taxon>Desulfobulbales</taxon>
        <taxon>Thiovibrionaceae</taxon>
        <taxon>Thiovibrio</taxon>
    </lineage>
</organism>
<reference evidence="1" key="2">
    <citation type="submission" date="2022-10" db="EMBL/GenBank/DDBJ databases">
        <authorList>
            <person name="Aronson H.S."/>
        </authorList>
    </citation>
    <scope>NUCLEOTIDE SEQUENCE</scope>
    <source>
        <strain evidence="1">RS19-109</strain>
    </source>
</reference>
<evidence type="ECO:0000313" key="2">
    <source>
        <dbReference type="Proteomes" id="UP001154240"/>
    </source>
</evidence>
<dbReference type="NCBIfam" id="NF038090">
    <property type="entry name" value="IscA_HesB_Se"/>
    <property type="match status" value="1"/>
</dbReference>
<dbReference type="RefSeq" id="WP_307634039.1">
    <property type="nucleotide sequence ID" value="NZ_JAPHEH010000001.1"/>
</dbReference>
<dbReference type="AlphaFoldDB" id="A0A9X4MGI6"/>
<dbReference type="SUPFAM" id="SSF89360">
    <property type="entry name" value="HesB-like domain"/>
    <property type="match status" value="1"/>
</dbReference>
<dbReference type="Gene3D" id="2.60.300.12">
    <property type="entry name" value="HesB-like domain"/>
    <property type="match status" value="1"/>
</dbReference>
<accession>A0A9X4MGI6</accession>
<sequence length="116" mass="11446">MLEVTQSAITNLKEHLAKNNLDSAIRVVMQSGCAGVSLGLGLDEKKDSDRVFEEGGITFLVDGGMFAATGAIKVDFVKASSGCGCGGGGGFAVSSEKKLDGGGCGGGSCSSGSCAC</sequence>
<name>A0A9X4MGI6_9BACT</name>
<dbReference type="InterPro" id="IPR035903">
    <property type="entry name" value="HesB-like_dom_sf"/>
</dbReference>
<evidence type="ECO:0000313" key="1">
    <source>
        <dbReference type="EMBL" id="MDG4477074.1"/>
    </source>
</evidence>
<keyword evidence="2" id="KW-1185">Reference proteome</keyword>
<comment type="caution">
    <text evidence="1">The sequence shown here is derived from an EMBL/GenBank/DDBJ whole genome shotgun (WGS) entry which is preliminary data.</text>
</comment>
<protein>
    <submittedName>
        <fullName evidence="1">IscA/HesB family protein</fullName>
    </submittedName>
</protein>
<gene>
    <name evidence="1" type="ORF">OLX77_13010</name>
</gene>